<keyword evidence="3" id="KW-1185">Reference proteome</keyword>
<name>A0A4Z1D249_9ACTN</name>
<organism evidence="2 3">
    <name type="scientific">Streptomyces bauhiniae</name>
    <dbReference type="NCBI Taxonomy" id="2340725"/>
    <lineage>
        <taxon>Bacteria</taxon>
        <taxon>Bacillati</taxon>
        <taxon>Actinomycetota</taxon>
        <taxon>Actinomycetes</taxon>
        <taxon>Kitasatosporales</taxon>
        <taxon>Streptomycetaceae</taxon>
        <taxon>Streptomyces</taxon>
    </lineage>
</organism>
<feature type="transmembrane region" description="Helical" evidence="1">
    <location>
        <begin position="44"/>
        <end position="66"/>
    </location>
</feature>
<proteinExistence type="predicted"/>
<sequence length="71" mass="7811">MARFFEGLYGSDKAIKRNAVMVIISTLVLYVISAILWTKGGWGAAFAPLLVALVVDALCIAVWLSLRSQRR</sequence>
<dbReference type="AlphaFoldDB" id="A0A4Z1D249"/>
<accession>A0A4Z1D249</accession>
<keyword evidence="1" id="KW-0472">Membrane</keyword>
<evidence type="ECO:0000313" key="3">
    <source>
        <dbReference type="Proteomes" id="UP000298159"/>
    </source>
</evidence>
<reference evidence="2 3" key="1">
    <citation type="submission" date="2019-04" db="EMBL/GenBank/DDBJ databases">
        <title>Streptomyces sp. nov. Bv016 isolated from bark of Buahinia variegata.</title>
        <authorList>
            <person name="Kanchanasin P."/>
            <person name="Tanasupawat S."/>
            <person name="Yuki M."/>
            <person name="Kudo T."/>
        </authorList>
    </citation>
    <scope>NUCLEOTIDE SEQUENCE [LARGE SCALE GENOMIC DNA]</scope>
    <source>
        <strain evidence="2 3">Bv016</strain>
    </source>
</reference>
<feature type="transmembrane region" description="Helical" evidence="1">
    <location>
        <begin position="20"/>
        <end position="38"/>
    </location>
</feature>
<keyword evidence="1" id="KW-0812">Transmembrane</keyword>
<comment type="caution">
    <text evidence="2">The sequence shown here is derived from an EMBL/GenBank/DDBJ whole genome shotgun (WGS) entry which is preliminary data.</text>
</comment>
<dbReference type="Proteomes" id="UP000298159">
    <property type="component" value="Unassembled WGS sequence"/>
</dbReference>
<gene>
    <name evidence="2" type="ORF">E5083_19510</name>
</gene>
<dbReference type="EMBL" id="SRRT01000005">
    <property type="protein sequence ID" value="TGN75826.1"/>
    <property type="molecule type" value="Genomic_DNA"/>
</dbReference>
<dbReference type="RefSeq" id="WP_135786974.1">
    <property type="nucleotide sequence ID" value="NZ_JBEYRW010000053.1"/>
</dbReference>
<keyword evidence="1" id="KW-1133">Transmembrane helix</keyword>
<protein>
    <submittedName>
        <fullName evidence="2">Uncharacterized protein</fullName>
    </submittedName>
</protein>
<evidence type="ECO:0000256" key="1">
    <source>
        <dbReference type="SAM" id="Phobius"/>
    </source>
</evidence>
<evidence type="ECO:0000313" key="2">
    <source>
        <dbReference type="EMBL" id="TGN75826.1"/>
    </source>
</evidence>
<dbReference type="GeneID" id="95449788"/>